<keyword evidence="1" id="KW-0472">Membrane</keyword>
<protein>
    <recommendedName>
        <fullName evidence="4">Transmembrane protein</fullName>
    </recommendedName>
</protein>
<sequence>MSQVTPESSKPSQKPPRNYFARGEQLRLMMLVGSLGLVVVLMIRAADPETWRWIAPDKTSGEGVSNNDRARVTQHQIQVPRKAVAGDNGTDGEFRVVGSRRPATPYTLGGKGKGNAKEAHDQVWADPEALALVEDSSPFRASDFEAWSQIFDRMRDATPQDLSVEHAPLVQFGQLFQQSKLYRGKLVTIQGTVRRCVKLPPNPLDERAGNLWQLWVFAGGDNSPIVIYSMNLPAGFPVGNEIHETVSFQAVYFKKWVYAAKGGTMTAPLLLARTANWQAPLMEQREITTVEIVVGVGCAMGGAIVVVGFIWWNNRNRDSQVEKLVRHRNRKNFEENAADISVGVSVRDQLGTLSTQLKNHSSSEKPDD</sequence>
<feature type="transmembrane region" description="Helical" evidence="1">
    <location>
        <begin position="292"/>
        <end position="312"/>
    </location>
</feature>
<evidence type="ECO:0000313" key="2">
    <source>
        <dbReference type="EMBL" id="MBA2116915.1"/>
    </source>
</evidence>
<dbReference type="Proteomes" id="UP000551616">
    <property type="component" value="Unassembled WGS sequence"/>
</dbReference>
<name>A0A7V9A8W9_9BACT</name>
<dbReference type="AlphaFoldDB" id="A0A7V9A8W9"/>
<evidence type="ECO:0000256" key="1">
    <source>
        <dbReference type="SAM" id="Phobius"/>
    </source>
</evidence>
<accession>A0A7V9A8W9</accession>
<dbReference type="RefSeq" id="WP_207398306.1">
    <property type="nucleotide sequence ID" value="NZ_JABRWO010000012.1"/>
</dbReference>
<keyword evidence="1" id="KW-1133">Transmembrane helix</keyword>
<evidence type="ECO:0008006" key="4">
    <source>
        <dbReference type="Google" id="ProtNLM"/>
    </source>
</evidence>
<keyword evidence="1" id="KW-0812">Transmembrane</keyword>
<gene>
    <name evidence="2" type="ORF">HOV93_41090</name>
</gene>
<proteinExistence type="predicted"/>
<evidence type="ECO:0000313" key="3">
    <source>
        <dbReference type="Proteomes" id="UP000551616"/>
    </source>
</evidence>
<reference evidence="2 3" key="1">
    <citation type="submission" date="2020-05" db="EMBL/GenBank/DDBJ databases">
        <title>Bremerella alba sp. nov., a novel planctomycete isolated from the surface of the macroalga Fucus spiralis.</title>
        <authorList>
            <person name="Godinho O."/>
            <person name="Botelho R."/>
            <person name="Albuquerque L."/>
            <person name="Wiegand S."/>
            <person name="Da Costa M.S."/>
            <person name="Lobo-Da-Cunha A."/>
            <person name="Jogler C."/>
            <person name="Lage O.M."/>
        </authorList>
    </citation>
    <scope>NUCLEOTIDE SEQUENCE [LARGE SCALE GENOMIC DNA]</scope>
    <source>
        <strain evidence="2 3">FF15</strain>
    </source>
</reference>
<organism evidence="2 3">
    <name type="scientific">Bremerella alba</name>
    <dbReference type="NCBI Taxonomy" id="980252"/>
    <lineage>
        <taxon>Bacteria</taxon>
        <taxon>Pseudomonadati</taxon>
        <taxon>Planctomycetota</taxon>
        <taxon>Planctomycetia</taxon>
        <taxon>Pirellulales</taxon>
        <taxon>Pirellulaceae</taxon>
        <taxon>Bremerella</taxon>
    </lineage>
</organism>
<keyword evidence="3" id="KW-1185">Reference proteome</keyword>
<comment type="caution">
    <text evidence="2">The sequence shown here is derived from an EMBL/GenBank/DDBJ whole genome shotgun (WGS) entry which is preliminary data.</text>
</comment>
<dbReference type="EMBL" id="JABRWO010000012">
    <property type="protein sequence ID" value="MBA2116915.1"/>
    <property type="molecule type" value="Genomic_DNA"/>
</dbReference>